<gene>
    <name evidence="14" type="primary">ABD1</name>
    <name evidence="14" type="ORF">OHC33_002412</name>
</gene>
<comment type="catalytic activity">
    <reaction evidence="10">
        <text>a 5'-end (5'-triphosphoguanosine)-ribonucleoside in mRNA + S-adenosyl-L-methionine = a 5'-end (N(7)-methyl 5'-triphosphoguanosine)-ribonucleoside in mRNA + S-adenosyl-L-homocysteine</text>
        <dbReference type="Rhea" id="RHEA:67008"/>
        <dbReference type="Rhea" id="RHEA-COMP:17166"/>
        <dbReference type="Rhea" id="RHEA-COMP:17167"/>
        <dbReference type="ChEBI" id="CHEBI:57856"/>
        <dbReference type="ChEBI" id="CHEBI:59789"/>
        <dbReference type="ChEBI" id="CHEBI:156461"/>
        <dbReference type="ChEBI" id="CHEBI:167617"/>
        <dbReference type="EC" id="2.1.1.56"/>
    </reaction>
</comment>
<keyword evidence="4 14" id="KW-0808">Transferase</keyword>
<protein>
    <recommendedName>
        <fullName evidence="11">mRNA cap guanine-N(7) methyltransferase</fullName>
        <ecNumber evidence="2">2.1.1.56</ecNumber>
    </recommendedName>
    <alternativeName>
        <fullName evidence="8">mRNA (guanine-N(7))-methyltransferase</fullName>
    </alternativeName>
    <alternativeName>
        <fullName evidence="9">mRNA cap methyltransferase</fullName>
    </alternativeName>
</protein>
<dbReference type="Gene3D" id="3.40.50.150">
    <property type="entry name" value="Vaccinia Virus protein VP39"/>
    <property type="match status" value="1"/>
</dbReference>
<evidence type="ECO:0000256" key="11">
    <source>
        <dbReference type="ARBA" id="ARBA00049739"/>
    </source>
</evidence>
<evidence type="ECO:0000256" key="4">
    <source>
        <dbReference type="ARBA" id="ARBA00022679"/>
    </source>
</evidence>
<keyword evidence="5" id="KW-0949">S-adenosyl-L-methionine</keyword>
<evidence type="ECO:0000256" key="3">
    <source>
        <dbReference type="ARBA" id="ARBA00022603"/>
    </source>
</evidence>
<dbReference type="PANTHER" id="PTHR12189">
    <property type="entry name" value="MRNA GUANINE-7- METHYLTRANSFERASE"/>
    <property type="match status" value="1"/>
</dbReference>
<dbReference type="InterPro" id="IPR029063">
    <property type="entry name" value="SAM-dependent_MTases_sf"/>
</dbReference>
<comment type="function">
    <text evidence="1">Responsible for methylating the 5'-cap structure of mRNAs.</text>
</comment>
<evidence type="ECO:0000256" key="2">
    <source>
        <dbReference type="ARBA" id="ARBA00011926"/>
    </source>
</evidence>
<comment type="caution">
    <text evidence="14">The sequence shown here is derived from an EMBL/GenBank/DDBJ whole genome shotgun (WGS) entry which is preliminary data.</text>
</comment>
<evidence type="ECO:0000256" key="5">
    <source>
        <dbReference type="ARBA" id="ARBA00022691"/>
    </source>
</evidence>
<evidence type="ECO:0000256" key="12">
    <source>
        <dbReference type="SAM" id="MobiDB-lite"/>
    </source>
</evidence>
<feature type="region of interest" description="Disordered" evidence="12">
    <location>
        <begin position="610"/>
        <end position="634"/>
    </location>
</feature>
<evidence type="ECO:0000313" key="15">
    <source>
        <dbReference type="Proteomes" id="UP001316803"/>
    </source>
</evidence>
<keyword evidence="7" id="KW-0507">mRNA processing</keyword>
<sequence length="683" mass="76617">MDPQPHQQFGPEKKARRRSSIAYDPARDTFTEISDVVREEVVSNESHNKTSDPVQTKSNTMSSSPETRKRQHSASPANSAARNGLERAEPPQKRQRSIERDTPENGTATARPNHESQKPVSRIPRIPKVAREDGEVGNKPARTPAAFSNRRPDTNQESRRRHDDEKPRDYERVRDRPKRRSRSPERRVPSAYRRRSPPRPTKRDPSPIRRSPSPIRDSPPRNVPRPGGGRGRGRNVLAEQERLRAEREKAQGIAAVNNGVQGVVNEWYNAVPEYVKERGRDWRRNESQIKGLRSFNNWVKSCIIQKFSPQEKHVEQEEELGWGETAKEPEEIKPLLVLDMGCGKGGDLGKWEKAPQAVGLYTGLDPADQSIEQARDRYRTMWRGRRPRFDARFAVKDCFGEWIGEVPIVQEVGIDPTPNTMNRWGKGGGFDIVTMMFSMHYSFESQAKVEMMLRNVSGALKKGGRFIGVCPNSDVLSDRVKSWFRENGDKYKAANGNSTPIPETNGETNTNGTTAHAGDYAEASAPSWGNSIYSVRFPPASSSLPPIAPDGSFRPAFGHKYTYYIAEAVDVPEFVVPWEAFRSIAEHYGLEQRYRKGFLDIWNCETDPQRATNTGGGAAGANTGGWGQEPADDGQDSTAAVARELEQLGVRMGVIKHPGGPLCMTEEEKEAVAFYHGFCFVKT</sequence>
<dbReference type="PANTHER" id="PTHR12189:SF2">
    <property type="entry name" value="MRNA CAP GUANINE-N7 METHYLTRANSFERASE"/>
    <property type="match status" value="1"/>
</dbReference>
<dbReference type="GO" id="GO:0004482">
    <property type="term" value="F:mRNA 5'-cap (guanine-N7-)-methyltransferase activity"/>
    <property type="evidence" value="ECO:0007669"/>
    <property type="project" value="UniProtKB-EC"/>
</dbReference>
<dbReference type="InterPro" id="IPR039753">
    <property type="entry name" value="RG7MT1"/>
</dbReference>
<name>A0AAN8F593_9EURO</name>
<accession>A0AAN8F593</accession>
<evidence type="ECO:0000256" key="9">
    <source>
        <dbReference type="ARBA" id="ARBA00033387"/>
    </source>
</evidence>
<dbReference type="Proteomes" id="UP001316803">
    <property type="component" value="Unassembled WGS sequence"/>
</dbReference>
<dbReference type="EMBL" id="JAKLMC020000004">
    <property type="protein sequence ID" value="KAK5956923.1"/>
    <property type="molecule type" value="Genomic_DNA"/>
</dbReference>
<keyword evidence="15" id="KW-1185">Reference proteome</keyword>
<evidence type="ECO:0000256" key="1">
    <source>
        <dbReference type="ARBA" id="ARBA00003378"/>
    </source>
</evidence>
<dbReference type="InterPro" id="IPR004971">
    <property type="entry name" value="mRNA_G-N7_MeTrfase_dom"/>
</dbReference>
<keyword evidence="6" id="KW-0694">RNA-binding</keyword>
<dbReference type="GO" id="GO:0003723">
    <property type="term" value="F:RNA binding"/>
    <property type="evidence" value="ECO:0007669"/>
    <property type="project" value="UniProtKB-KW"/>
</dbReference>
<dbReference type="SUPFAM" id="SSF53335">
    <property type="entry name" value="S-adenosyl-L-methionine-dependent methyltransferases"/>
    <property type="match status" value="1"/>
</dbReference>
<evidence type="ECO:0000256" key="10">
    <source>
        <dbReference type="ARBA" id="ARBA00044712"/>
    </source>
</evidence>
<proteinExistence type="predicted"/>
<keyword evidence="3 14" id="KW-0489">Methyltransferase</keyword>
<evidence type="ECO:0000256" key="7">
    <source>
        <dbReference type="ARBA" id="ARBA00023042"/>
    </source>
</evidence>
<reference evidence="14 15" key="1">
    <citation type="submission" date="2022-12" db="EMBL/GenBank/DDBJ databases">
        <title>Genomic features and morphological characterization of a novel Knufia sp. strain isolated from spacecraft assembly facility.</title>
        <authorList>
            <person name="Teixeira M."/>
            <person name="Chander A.M."/>
            <person name="Stajich J.E."/>
            <person name="Venkateswaran K."/>
        </authorList>
    </citation>
    <scope>NUCLEOTIDE SEQUENCE [LARGE SCALE GENOMIC DNA]</scope>
    <source>
        <strain evidence="14 15">FJI-L2-BK-P2</strain>
    </source>
</reference>
<evidence type="ECO:0000259" key="13">
    <source>
        <dbReference type="PROSITE" id="PS51562"/>
    </source>
</evidence>
<dbReference type="EC" id="2.1.1.56" evidence="2"/>
<dbReference type="AlphaFoldDB" id="A0AAN8F593"/>
<feature type="domain" description="MRNA cap 0 methyltransferase" evidence="13">
    <location>
        <begin position="287"/>
        <end position="683"/>
    </location>
</feature>
<feature type="compositionally biased region" description="Gly residues" evidence="12">
    <location>
        <begin position="614"/>
        <end position="627"/>
    </location>
</feature>
<feature type="compositionally biased region" description="Basic and acidic residues" evidence="12">
    <location>
        <begin position="150"/>
        <end position="174"/>
    </location>
</feature>
<evidence type="ECO:0000256" key="8">
    <source>
        <dbReference type="ARBA" id="ARBA00032772"/>
    </source>
</evidence>
<feature type="compositionally biased region" description="Basic and acidic residues" evidence="12">
    <location>
        <begin position="25"/>
        <end position="50"/>
    </location>
</feature>
<evidence type="ECO:0000313" key="14">
    <source>
        <dbReference type="EMBL" id="KAK5956923.1"/>
    </source>
</evidence>
<feature type="region of interest" description="Disordered" evidence="12">
    <location>
        <begin position="1"/>
        <end position="235"/>
    </location>
</feature>
<dbReference type="GO" id="GO:0005634">
    <property type="term" value="C:nucleus"/>
    <property type="evidence" value="ECO:0007669"/>
    <property type="project" value="TreeGrafter"/>
</dbReference>
<feature type="compositionally biased region" description="Basic and acidic residues" evidence="12">
    <location>
        <begin position="84"/>
        <end position="103"/>
    </location>
</feature>
<feature type="compositionally biased region" description="Polar residues" evidence="12">
    <location>
        <begin position="51"/>
        <end position="65"/>
    </location>
</feature>
<organism evidence="14 15">
    <name type="scientific">Knufia fluminis</name>
    <dbReference type="NCBI Taxonomy" id="191047"/>
    <lineage>
        <taxon>Eukaryota</taxon>
        <taxon>Fungi</taxon>
        <taxon>Dikarya</taxon>
        <taxon>Ascomycota</taxon>
        <taxon>Pezizomycotina</taxon>
        <taxon>Eurotiomycetes</taxon>
        <taxon>Chaetothyriomycetidae</taxon>
        <taxon>Chaetothyriales</taxon>
        <taxon>Trichomeriaceae</taxon>
        <taxon>Knufia</taxon>
    </lineage>
</organism>
<dbReference type="Pfam" id="PF03291">
    <property type="entry name" value="mRNA_G-N7_MeTrfase"/>
    <property type="match status" value="2"/>
</dbReference>
<dbReference type="PROSITE" id="PS51562">
    <property type="entry name" value="RNA_CAP0_MT"/>
    <property type="match status" value="1"/>
</dbReference>
<keyword evidence="7" id="KW-0506">mRNA capping</keyword>
<evidence type="ECO:0000256" key="6">
    <source>
        <dbReference type="ARBA" id="ARBA00022884"/>
    </source>
</evidence>